<dbReference type="EMBL" id="BLLH01000002">
    <property type="protein sequence ID" value="GFH40337.1"/>
    <property type="molecule type" value="Genomic_DNA"/>
</dbReference>
<evidence type="ECO:0000256" key="3">
    <source>
        <dbReference type="ARBA" id="ARBA00023295"/>
    </source>
</evidence>
<keyword evidence="3 6" id="KW-0326">Glycosidase</keyword>
<keyword evidence="8" id="KW-1185">Reference proteome</keyword>
<dbReference type="Pfam" id="PF04616">
    <property type="entry name" value="Glyco_hydro_43"/>
    <property type="match status" value="1"/>
</dbReference>
<dbReference type="RefSeq" id="WP_172355749.1">
    <property type="nucleotide sequence ID" value="NZ_BLLH01000002.1"/>
</dbReference>
<feature type="active site" description="Proton donor" evidence="4">
    <location>
        <position position="253"/>
    </location>
</feature>
<dbReference type="SUPFAM" id="SSF75005">
    <property type="entry name" value="Arabinanase/levansucrase/invertase"/>
    <property type="match status" value="1"/>
</dbReference>
<evidence type="ECO:0000256" key="6">
    <source>
        <dbReference type="RuleBase" id="RU361187"/>
    </source>
</evidence>
<comment type="similarity">
    <text evidence="1 6">Belongs to the glycosyl hydrolase 43 family.</text>
</comment>
<dbReference type="CDD" id="cd08999">
    <property type="entry name" value="GH43_ABN-like"/>
    <property type="match status" value="1"/>
</dbReference>
<comment type="caution">
    <text evidence="7">The sequence shown here is derived from an EMBL/GenBank/DDBJ whole genome shotgun (WGS) entry which is preliminary data.</text>
</comment>
<reference evidence="7 8" key="1">
    <citation type="submission" date="2020-02" db="EMBL/GenBank/DDBJ databases">
        <title>Draft genome sequence of Lactococcus sp. Hs20B0-1.</title>
        <authorList>
            <person name="Noda S."/>
            <person name="Yuki M."/>
            <person name="Ohkuma M."/>
        </authorList>
    </citation>
    <scope>NUCLEOTIDE SEQUENCE [LARGE SCALE GENOMIC DNA]</scope>
    <source>
        <strain evidence="7 8">Hs20B0-1</strain>
    </source>
</reference>
<dbReference type="AlphaFoldDB" id="A0A6A0B920"/>
<organism evidence="7 8">
    <name type="scientific">Pseudolactococcus insecticola</name>
    <dbReference type="NCBI Taxonomy" id="2709158"/>
    <lineage>
        <taxon>Bacteria</taxon>
        <taxon>Bacillati</taxon>
        <taxon>Bacillota</taxon>
        <taxon>Bacilli</taxon>
        <taxon>Lactobacillales</taxon>
        <taxon>Streptococcaceae</taxon>
        <taxon>Pseudolactococcus</taxon>
    </lineage>
</organism>
<dbReference type="PANTHER" id="PTHR42812">
    <property type="entry name" value="BETA-XYLOSIDASE"/>
    <property type="match status" value="1"/>
</dbReference>
<evidence type="ECO:0000313" key="8">
    <source>
        <dbReference type="Proteomes" id="UP000475928"/>
    </source>
</evidence>
<dbReference type="GO" id="GO:0004553">
    <property type="term" value="F:hydrolase activity, hydrolyzing O-glycosyl compounds"/>
    <property type="evidence" value="ECO:0007669"/>
    <property type="project" value="InterPro"/>
</dbReference>
<dbReference type="InterPro" id="IPR006710">
    <property type="entry name" value="Glyco_hydro_43"/>
</dbReference>
<gene>
    <name evidence="7" type="ORF">Hs20B_07350</name>
</gene>
<dbReference type="PANTHER" id="PTHR42812:SF5">
    <property type="entry name" value="ENDO-ARABINASE"/>
    <property type="match status" value="1"/>
</dbReference>
<evidence type="ECO:0000256" key="4">
    <source>
        <dbReference type="PIRSR" id="PIRSR606710-1"/>
    </source>
</evidence>
<proteinExistence type="inferred from homology"/>
<dbReference type="GO" id="GO:0005975">
    <property type="term" value="P:carbohydrate metabolic process"/>
    <property type="evidence" value="ECO:0007669"/>
    <property type="project" value="InterPro"/>
</dbReference>
<evidence type="ECO:0000313" key="7">
    <source>
        <dbReference type="EMBL" id="GFH40337.1"/>
    </source>
</evidence>
<protein>
    <submittedName>
        <fullName evidence="7">Glycoside hydrolase</fullName>
    </submittedName>
</protein>
<evidence type="ECO:0000256" key="1">
    <source>
        <dbReference type="ARBA" id="ARBA00009865"/>
    </source>
</evidence>
<dbReference type="Proteomes" id="UP000475928">
    <property type="component" value="Unassembled WGS sequence"/>
</dbReference>
<sequence>MKKRQKSAMFTITGLILVLGVVFGLVYVSGQLSNDSEQAQVRAYSSQLTAQDAKQTSSLSQPDHEVSYDFSTDNFADPSAIKVGNHYYAYATSTDGLNIPLATSDNGKKYRVKYDALPVLPSWAKKGIWAPHILSKNGKYFLYFSAKDKVTNKRSIGVATSQWPDGPFIPDDEKVAENDALGGLIDPATFSENGDTYLLYKNDGNAINLPSSIWIQKLTQNGMRTDGAAYKLLTNTQVPNPVASGVSHPMTIEAPFLTKTPDGRYLLLFSGNSYATTNYFTGYATSTSLLTGYVYQSALLTTAGLEGQIKGPGGAELVAGEKSQQQLVLHGWVGDPKDKATRKRKLYILPFSWTTTNQPQIP</sequence>
<dbReference type="Gene3D" id="2.115.10.20">
    <property type="entry name" value="Glycosyl hydrolase domain, family 43"/>
    <property type="match status" value="1"/>
</dbReference>
<keyword evidence="2 6" id="KW-0378">Hydrolase</keyword>
<dbReference type="InterPro" id="IPR051795">
    <property type="entry name" value="Glycosyl_Hydrlase_43"/>
</dbReference>
<feature type="active site" description="Proton acceptor" evidence="4">
    <location>
        <position position="77"/>
    </location>
</feature>
<accession>A0A6A0B920</accession>
<dbReference type="InterPro" id="IPR023296">
    <property type="entry name" value="Glyco_hydro_beta-prop_sf"/>
</dbReference>
<evidence type="ECO:0000256" key="2">
    <source>
        <dbReference type="ARBA" id="ARBA00022801"/>
    </source>
</evidence>
<name>A0A6A0B920_9LACT</name>
<feature type="site" description="Important for catalytic activity, responsible for pKa modulation of the active site Glu and correct orientation of both the proton donor and substrate" evidence="5">
    <location>
        <position position="186"/>
    </location>
</feature>
<evidence type="ECO:0000256" key="5">
    <source>
        <dbReference type="PIRSR" id="PIRSR606710-2"/>
    </source>
</evidence>